<dbReference type="Proteomes" id="UP001230426">
    <property type="component" value="Unassembled WGS sequence"/>
</dbReference>
<dbReference type="InterPro" id="IPR019051">
    <property type="entry name" value="Trp_biosyn_TM_oprn/chp"/>
</dbReference>
<name>A0ABT9R0C7_9ACTN</name>
<gene>
    <name evidence="3" type="ORF">J2S55_001184</name>
</gene>
<proteinExistence type="predicted"/>
<keyword evidence="2" id="KW-0812">Transmembrane</keyword>
<keyword evidence="2" id="KW-0472">Membrane</keyword>
<keyword evidence="2" id="KW-1133">Transmembrane helix</keyword>
<comment type="caution">
    <text evidence="3">The sequence shown here is derived from an EMBL/GenBank/DDBJ whole genome shotgun (WGS) entry which is preliminary data.</text>
</comment>
<feature type="transmembrane region" description="Helical" evidence="2">
    <location>
        <begin position="74"/>
        <end position="91"/>
    </location>
</feature>
<keyword evidence="4" id="KW-1185">Reference proteome</keyword>
<evidence type="ECO:0000313" key="4">
    <source>
        <dbReference type="Proteomes" id="UP001230426"/>
    </source>
</evidence>
<sequence>MTAGRALWTWVAVCVAGAALVLLAAGRDWFTATYGARKVAVSAAELAPALGPAAWAALAAVVAVLATRGVWRRAVGVAMALCGVGTVVWAWQGSRAGAALEVAAQQIPMARTGDLDLAPTVAWPLAAGAGGLLLVGAGIVAVLKGAGWPGMSDRYDRHGSGPGGAAAAGGAPSERALWDAIDLGADPTVGPDDGPAGGREIDREAGRETGRETGREENPAAGRDDGER</sequence>
<dbReference type="RefSeq" id="WP_306857862.1">
    <property type="nucleotide sequence ID" value="NZ_JAUSRB010000001.1"/>
</dbReference>
<evidence type="ECO:0000256" key="1">
    <source>
        <dbReference type="SAM" id="MobiDB-lite"/>
    </source>
</evidence>
<dbReference type="Pfam" id="PF09534">
    <property type="entry name" value="Trp_oprn_chp"/>
    <property type="match status" value="1"/>
</dbReference>
<feature type="compositionally biased region" description="Basic and acidic residues" evidence="1">
    <location>
        <begin position="199"/>
        <end position="228"/>
    </location>
</feature>
<organism evidence="3 4">
    <name type="scientific">Streptosporangium brasiliense</name>
    <dbReference type="NCBI Taxonomy" id="47480"/>
    <lineage>
        <taxon>Bacteria</taxon>
        <taxon>Bacillati</taxon>
        <taxon>Actinomycetota</taxon>
        <taxon>Actinomycetes</taxon>
        <taxon>Streptosporangiales</taxon>
        <taxon>Streptosporangiaceae</taxon>
        <taxon>Streptosporangium</taxon>
    </lineage>
</organism>
<dbReference type="EMBL" id="JAUSRB010000001">
    <property type="protein sequence ID" value="MDP9861925.1"/>
    <property type="molecule type" value="Genomic_DNA"/>
</dbReference>
<reference evidence="3 4" key="1">
    <citation type="submission" date="2023-07" db="EMBL/GenBank/DDBJ databases">
        <title>Sequencing the genomes of 1000 actinobacteria strains.</title>
        <authorList>
            <person name="Klenk H.-P."/>
        </authorList>
    </citation>
    <scope>NUCLEOTIDE SEQUENCE [LARGE SCALE GENOMIC DNA]</scope>
    <source>
        <strain evidence="3 4">DSM 44109</strain>
    </source>
</reference>
<evidence type="ECO:0000256" key="2">
    <source>
        <dbReference type="SAM" id="Phobius"/>
    </source>
</evidence>
<feature type="transmembrane region" description="Helical" evidence="2">
    <location>
        <begin position="121"/>
        <end position="143"/>
    </location>
</feature>
<feature type="transmembrane region" description="Helical" evidence="2">
    <location>
        <begin position="46"/>
        <end position="67"/>
    </location>
</feature>
<protein>
    <submittedName>
        <fullName evidence="3">Membrane protein (TIGR02234 family)</fullName>
    </submittedName>
</protein>
<accession>A0ABT9R0C7</accession>
<feature type="transmembrane region" description="Helical" evidence="2">
    <location>
        <begin position="7"/>
        <end position="26"/>
    </location>
</feature>
<evidence type="ECO:0000313" key="3">
    <source>
        <dbReference type="EMBL" id="MDP9861925.1"/>
    </source>
</evidence>
<feature type="region of interest" description="Disordered" evidence="1">
    <location>
        <begin position="177"/>
        <end position="228"/>
    </location>
</feature>